<feature type="transmembrane region" description="Helical" evidence="1">
    <location>
        <begin position="144"/>
        <end position="167"/>
    </location>
</feature>
<keyword evidence="1" id="KW-0812">Transmembrane</keyword>
<protein>
    <recommendedName>
        <fullName evidence="4">DUF2834 domain-containing protein</fullName>
    </recommendedName>
</protein>
<gene>
    <name evidence="2" type="ORF">H0267_09815</name>
</gene>
<keyword evidence="3" id="KW-1185">Reference proteome</keyword>
<feature type="transmembrane region" description="Helical" evidence="1">
    <location>
        <begin position="114"/>
        <end position="132"/>
    </location>
</feature>
<feature type="transmembrane region" description="Helical" evidence="1">
    <location>
        <begin position="5"/>
        <end position="22"/>
    </location>
</feature>
<evidence type="ECO:0000313" key="3">
    <source>
        <dbReference type="Proteomes" id="UP000614490"/>
    </source>
</evidence>
<reference evidence="2 3" key="1">
    <citation type="journal article" date="2005" name="Int. J. Syst. Evol. Microbiol.">
        <title>Halobacillus yeomjeoni sp. nov., isolated from a marine solar saltern in Korea.</title>
        <authorList>
            <person name="Yoon J.H."/>
            <person name="Kang S.J."/>
            <person name="Lee C.H."/>
            <person name="Oh H.W."/>
            <person name="Oh T.K."/>
        </authorList>
    </citation>
    <scope>NUCLEOTIDE SEQUENCE [LARGE SCALE GENOMIC DNA]</scope>
    <source>
        <strain evidence="2 3">KCTC 3957</strain>
    </source>
</reference>
<proteinExistence type="predicted"/>
<organism evidence="2 3">
    <name type="scientific">Halobacillus yeomjeoni</name>
    <dbReference type="NCBI Taxonomy" id="311194"/>
    <lineage>
        <taxon>Bacteria</taxon>
        <taxon>Bacillati</taxon>
        <taxon>Bacillota</taxon>
        <taxon>Bacilli</taxon>
        <taxon>Bacillales</taxon>
        <taxon>Bacillaceae</taxon>
        <taxon>Halobacillus</taxon>
    </lineage>
</organism>
<accession>A0A931HVE5</accession>
<evidence type="ECO:0000313" key="2">
    <source>
        <dbReference type="EMBL" id="MBH0230507.1"/>
    </source>
</evidence>
<dbReference type="Proteomes" id="UP000614490">
    <property type="component" value="Unassembled WGS sequence"/>
</dbReference>
<feature type="transmembrane region" description="Helical" evidence="1">
    <location>
        <begin position="69"/>
        <end position="91"/>
    </location>
</feature>
<sequence>MIRQVLFFCAWLVFILYAWLGAPAGDEGYLRQLVLMNDPEPLLLTVFSLLGIYPIAFGIVLLRHDHARVPAWPFVAGSFMLGAFALIPYFFSSTSAVRPVRTPKGILKFIQKDLFFLSLVGISIFLIVQGFWQGSLEIYLQAFFTSRFVHVMTIDFFVLSLLSIYVIRWDEKKRDTSGTRSWLGVLPVIGLLSYCAISKRGKGE</sequence>
<dbReference type="EMBL" id="JADZSC010000002">
    <property type="protein sequence ID" value="MBH0230507.1"/>
    <property type="molecule type" value="Genomic_DNA"/>
</dbReference>
<name>A0A931HVE5_9BACI</name>
<dbReference type="PANTHER" id="PTHR36009">
    <property type="match status" value="1"/>
</dbReference>
<dbReference type="AlphaFoldDB" id="A0A931HVE5"/>
<keyword evidence="1" id="KW-1133">Transmembrane helix</keyword>
<comment type="caution">
    <text evidence="2">The sequence shown here is derived from an EMBL/GenBank/DDBJ whole genome shotgun (WGS) entry which is preliminary data.</text>
</comment>
<dbReference type="PANTHER" id="PTHR36009:SF3">
    <property type="entry name" value="TRANSMEMBRANE PROTEIN"/>
    <property type="match status" value="1"/>
</dbReference>
<evidence type="ECO:0000256" key="1">
    <source>
        <dbReference type="SAM" id="Phobius"/>
    </source>
</evidence>
<feature type="transmembrane region" description="Helical" evidence="1">
    <location>
        <begin position="42"/>
        <end position="62"/>
    </location>
</feature>
<evidence type="ECO:0008006" key="4">
    <source>
        <dbReference type="Google" id="ProtNLM"/>
    </source>
</evidence>
<dbReference type="RefSeq" id="WP_197317138.1">
    <property type="nucleotide sequence ID" value="NZ_JADZSC010000002.1"/>
</dbReference>
<keyword evidence="1" id="KW-0472">Membrane</keyword>